<dbReference type="Pfam" id="PF08495">
    <property type="entry name" value="FIST"/>
    <property type="match status" value="1"/>
</dbReference>
<sequence length="387" mass="40631">MDGTRAPASGAAAAAVRKAHARSADPDAAVAAIRAGLGVGQFALIALFVSHEGDFARISAGVRAACPEAALIGCTTAGEISPAGYASGEVVALGFPASAFAAELLTIDDVNSIDQQAVGMSAIRARAALADARPDWRRDCAFLLVDGLSMKEEDVAAALSTALGPTPLFGGSAGDGLAFRETRVMANGDVRCNAAVVALIRTRCPIHTFRLDHHRPTVIRMVVTAADPARRLVREINAEPAAREYARILGQDPEQLSPFIFAANPVLVRIGGQHHVRAIREVAPNGDLVFFSAIDEGLVLTLADPDDIALHLEREMKALAEPAAPSLVLACDCLLRRVEAEQKQATAAVSRLLAAHNVIGFNTYGEQFNGAHVNQTMTGLAIYPPED</sequence>
<name>A0A7L5C1U2_9RHOB</name>
<dbReference type="SMART" id="SM01204">
    <property type="entry name" value="FIST_C"/>
    <property type="match status" value="1"/>
</dbReference>
<dbReference type="InterPro" id="IPR013702">
    <property type="entry name" value="FIST_domain_N"/>
</dbReference>
<dbReference type="KEGG" id="hdh:G5B40_10420"/>
<protein>
    <submittedName>
        <fullName evidence="3">GfdT protein</fullName>
    </submittedName>
</protein>
<dbReference type="AlphaFoldDB" id="A0A7L5C1U2"/>
<dbReference type="Pfam" id="PF10442">
    <property type="entry name" value="FIST_C"/>
    <property type="match status" value="1"/>
</dbReference>
<keyword evidence="4" id="KW-1185">Reference proteome</keyword>
<proteinExistence type="predicted"/>
<accession>A0A7L5C1U2</accession>
<dbReference type="SMART" id="SM00897">
    <property type="entry name" value="FIST"/>
    <property type="match status" value="1"/>
</dbReference>
<gene>
    <name evidence="3" type="ORF">G5B40_10420</name>
</gene>
<organism evidence="3 4">
    <name type="scientific">Pikeienuella piscinae</name>
    <dbReference type="NCBI Taxonomy" id="2748098"/>
    <lineage>
        <taxon>Bacteria</taxon>
        <taxon>Pseudomonadati</taxon>
        <taxon>Pseudomonadota</taxon>
        <taxon>Alphaproteobacteria</taxon>
        <taxon>Rhodobacterales</taxon>
        <taxon>Paracoccaceae</taxon>
        <taxon>Pikeienuella</taxon>
    </lineage>
</organism>
<dbReference type="InterPro" id="IPR019494">
    <property type="entry name" value="FIST_C"/>
</dbReference>
<feature type="domain" description="FIST C-domain" evidence="2">
    <location>
        <begin position="241"/>
        <end position="370"/>
    </location>
</feature>
<dbReference type="PANTHER" id="PTHR40252">
    <property type="entry name" value="BLR0328 PROTEIN"/>
    <property type="match status" value="1"/>
</dbReference>
<evidence type="ECO:0000313" key="3">
    <source>
        <dbReference type="EMBL" id="QIE55829.1"/>
    </source>
</evidence>
<dbReference type="Proteomes" id="UP000503336">
    <property type="component" value="Chromosome"/>
</dbReference>
<evidence type="ECO:0000259" key="2">
    <source>
        <dbReference type="SMART" id="SM01204"/>
    </source>
</evidence>
<dbReference type="EMBL" id="CP049056">
    <property type="protein sequence ID" value="QIE55829.1"/>
    <property type="molecule type" value="Genomic_DNA"/>
</dbReference>
<evidence type="ECO:0000313" key="4">
    <source>
        <dbReference type="Proteomes" id="UP000503336"/>
    </source>
</evidence>
<reference evidence="3 4" key="1">
    <citation type="submission" date="2020-02" db="EMBL/GenBank/DDBJ databases">
        <title>complete genome sequence of Rhodobacteraceae bacterium.</title>
        <authorList>
            <person name="Park J."/>
            <person name="Kim Y.-S."/>
            <person name="Kim K.-H."/>
        </authorList>
    </citation>
    <scope>NUCLEOTIDE SEQUENCE [LARGE SCALE GENOMIC DNA]</scope>
    <source>
        <strain evidence="3 4">RR4-56</strain>
    </source>
</reference>
<feature type="domain" description="FIST" evidence="1">
    <location>
        <begin position="41"/>
        <end position="240"/>
    </location>
</feature>
<evidence type="ECO:0000259" key="1">
    <source>
        <dbReference type="SMART" id="SM00897"/>
    </source>
</evidence>
<dbReference type="PANTHER" id="PTHR40252:SF2">
    <property type="entry name" value="BLR0328 PROTEIN"/>
    <property type="match status" value="1"/>
</dbReference>
<dbReference type="RefSeq" id="WP_165098245.1">
    <property type="nucleotide sequence ID" value="NZ_CP049056.1"/>
</dbReference>